<evidence type="ECO:0000256" key="1">
    <source>
        <dbReference type="ARBA" id="ARBA00010876"/>
    </source>
</evidence>
<gene>
    <name evidence="3" type="ORF">SAMN06265379_10594</name>
</gene>
<protein>
    <submittedName>
        <fullName evidence="3">23S rRNA pseudouridine1911/1915/1917 synthase</fullName>
    </submittedName>
</protein>
<dbReference type="GO" id="GO:0009982">
    <property type="term" value="F:pseudouridine synthase activity"/>
    <property type="evidence" value="ECO:0007669"/>
    <property type="project" value="InterPro"/>
</dbReference>
<dbReference type="SUPFAM" id="SSF55120">
    <property type="entry name" value="Pseudouridine synthase"/>
    <property type="match status" value="1"/>
</dbReference>
<dbReference type="RefSeq" id="WP_142533554.1">
    <property type="nucleotide sequence ID" value="NZ_FXTB01000005.1"/>
</dbReference>
<accession>A0A521DDM9</accession>
<dbReference type="AlphaFoldDB" id="A0A521DDM9"/>
<feature type="domain" description="Pseudouridine synthase RsuA/RluA-like" evidence="2">
    <location>
        <begin position="96"/>
        <end position="235"/>
    </location>
</feature>
<keyword evidence="4" id="KW-1185">Reference proteome</keyword>
<dbReference type="Gene3D" id="3.30.2350.10">
    <property type="entry name" value="Pseudouridine synthase"/>
    <property type="match status" value="1"/>
</dbReference>
<comment type="similarity">
    <text evidence="1">Belongs to the pseudouridine synthase RluA family.</text>
</comment>
<evidence type="ECO:0000313" key="4">
    <source>
        <dbReference type="Proteomes" id="UP000319040"/>
    </source>
</evidence>
<dbReference type="PANTHER" id="PTHR21600:SF87">
    <property type="entry name" value="RNA PSEUDOURIDYLATE SYNTHASE DOMAIN-CONTAINING PROTEIN 1"/>
    <property type="match status" value="1"/>
</dbReference>
<dbReference type="InterPro" id="IPR006145">
    <property type="entry name" value="PsdUridine_synth_RsuA/RluA"/>
</dbReference>
<dbReference type="InterPro" id="IPR020103">
    <property type="entry name" value="PsdUridine_synth_cat_dom_sf"/>
</dbReference>
<dbReference type="InterPro" id="IPR006224">
    <property type="entry name" value="PsdUridine_synth_RluA-like_CS"/>
</dbReference>
<organism evidence="3 4">
    <name type="scientific">Saccharicrinis carchari</name>
    <dbReference type="NCBI Taxonomy" id="1168039"/>
    <lineage>
        <taxon>Bacteria</taxon>
        <taxon>Pseudomonadati</taxon>
        <taxon>Bacteroidota</taxon>
        <taxon>Bacteroidia</taxon>
        <taxon>Marinilabiliales</taxon>
        <taxon>Marinilabiliaceae</taxon>
        <taxon>Saccharicrinis</taxon>
    </lineage>
</organism>
<dbReference type="GO" id="GO:0140098">
    <property type="term" value="F:catalytic activity, acting on RNA"/>
    <property type="evidence" value="ECO:0007669"/>
    <property type="project" value="UniProtKB-ARBA"/>
</dbReference>
<dbReference type="Pfam" id="PF00849">
    <property type="entry name" value="PseudoU_synth_2"/>
    <property type="match status" value="1"/>
</dbReference>
<sequence length="298" mass="33195">MDKGISAEIIESYTVAPRQERIRLSDFAPGIFASLNSIKSTKKAIKKGRVLINGKRGYSGDYIWGGESICLLREEEPKQRATLEINLEVQYEDDYLAVVNKPAGILVSGNKRFTLQNALGKVLKPSSRRDALARPEPIHRLDYPTSGALLVGKTVLATQLANKMFKDRTIIKSYLAVTIGKQNRFGVVQDKVEGKAAKSEYKVLQSHPSKRFGFLNLVQLTLHTGRRHQLRIHMAGIGNPVLGDAEYGTEGLILKGKGLYLHSHSLQFTHPITHKAIKVVLAPPKKFFKLFAERLAEL</sequence>
<dbReference type="CDD" id="cd02869">
    <property type="entry name" value="PseudoU_synth_RluA_like"/>
    <property type="match status" value="1"/>
</dbReference>
<dbReference type="GO" id="GO:0003723">
    <property type="term" value="F:RNA binding"/>
    <property type="evidence" value="ECO:0007669"/>
    <property type="project" value="InterPro"/>
</dbReference>
<dbReference type="EMBL" id="FXTB01000005">
    <property type="protein sequence ID" value="SMO69698.1"/>
    <property type="molecule type" value="Genomic_DNA"/>
</dbReference>
<proteinExistence type="inferred from homology"/>
<dbReference type="OrthoDB" id="9807829at2"/>
<dbReference type="InterPro" id="IPR050188">
    <property type="entry name" value="RluA_PseudoU_synthase"/>
</dbReference>
<dbReference type="PANTHER" id="PTHR21600">
    <property type="entry name" value="MITOCHONDRIAL RNA PSEUDOURIDINE SYNTHASE"/>
    <property type="match status" value="1"/>
</dbReference>
<dbReference type="GO" id="GO:0000455">
    <property type="term" value="P:enzyme-directed rRNA pseudouridine synthesis"/>
    <property type="evidence" value="ECO:0007669"/>
    <property type="project" value="TreeGrafter"/>
</dbReference>
<evidence type="ECO:0000313" key="3">
    <source>
        <dbReference type="EMBL" id="SMO69698.1"/>
    </source>
</evidence>
<name>A0A521DDM9_SACCC</name>
<dbReference type="Proteomes" id="UP000319040">
    <property type="component" value="Unassembled WGS sequence"/>
</dbReference>
<dbReference type="PROSITE" id="PS01129">
    <property type="entry name" value="PSI_RLU"/>
    <property type="match status" value="1"/>
</dbReference>
<reference evidence="3 4" key="1">
    <citation type="submission" date="2017-05" db="EMBL/GenBank/DDBJ databases">
        <authorList>
            <person name="Varghese N."/>
            <person name="Submissions S."/>
        </authorList>
    </citation>
    <scope>NUCLEOTIDE SEQUENCE [LARGE SCALE GENOMIC DNA]</scope>
    <source>
        <strain evidence="3 4">DSM 27040</strain>
    </source>
</reference>
<evidence type="ECO:0000259" key="2">
    <source>
        <dbReference type="Pfam" id="PF00849"/>
    </source>
</evidence>